<evidence type="ECO:0000256" key="1">
    <source>
        <dbReference type="SAM" id="Coils"/>
    </source>
</evidence>
<gene>
    <name evidence="2" type="ORF">TM448A04287_0011</name>
</gene>
<dbReference type="EMBL" id="MT144474">
    <property type="protein sequence ID" value="QJA54073.1"/>
    <property type="molecule type" value="Genomic_DNA"/>
</dbReference>
<evidence type="ECO:0000313" key="2">
    <source>
        <dbReference type="EMBL" id="QJA54073.1"/>
    </source>
</evidence>
<sequence>MVSYGDEREAELIEMVTELRAEVERLRDSRDLLEIRALTAEAEIARLRAELAWFTDASNYYPGDLPNDREADLIREHTARARRAREG</sequence>
<name>A0A6H2A1L0_9ZZZZ</name>
<keyword evidence="1" id="KW-0175">Coiled coil</keyword>
<dbReference type="AlphaFoldDB" id="A0A6H2A1L0"/>
<reference evidence="2" key="1">
    <citation type="submission" date="2020-03" db="EMBL/GenBank/DDBJ databases">
        <title>The deep terrestrial virosphere.</title>
        <authorList>
            <person name="Holmfeldt K."/>
            <person name="Nilsson E."/>
            <person name="Simone D."/>
            <person name="Lopez-Fernandez M."/>
            <person name="Wu X."/>
            <person name="de Brujin I."/>
            <person name="Lundin D."/>
            <person name="Andersson A."/>
            <person name="Bertilsson S."/>
            <person name="Dopson M."/>
        </authorList>
    </citation>
    <scope>NUCLEOTIDE SEQUENCE</scope>
    <source>
        <strain evidence="2">TM448A04287</strain>
    </source>
</reference>
<feature type="coiled-coil region" evidence="1">
    <location>
        <begin position="9"/>
        <end position="50"/>
    </location>
</feature>
<proteinExistence type="predicted"/>
<accession>A0A6H2A1L0</accession>
<organism evidence="2">
    <name type="scientific">viral metagenome</name>
    <dbReference type="NCBI Taxonomy" id="1070528"/>
    <lineage>
        <taxon>unclassified sequences</taxon>
        <taxon>metagenomes</taxon>
        <taxon>organismal metagenomes</taxon>
    </lineage>
</organism>
<protein>
    <submittedName>
        <fullName evidence="2">Uncharacterized protein</fullName>
    </submittedName>
</protein>